<dbReference type="Gene3D" id="2.60.98.40">
    <property type="match status" value="2"/>
</dbReference>
<dbReference type="Gene3D" id="2.60.40.10">
    <property type="entry name" value="Immunoglobulins"/>
    <property type="match status" value="1"/>
</dbReference>
<dbReference type="AlphaFoldDB" id="Q12Z53"/>
<evidence type="ECO:0000259" key="3">
    <source>
        <dbReference type="Pfam" id="PF07752"/>
    </source>
</evidence>
<gene>
    <name evidence="4" type="ordered locus">Mbur_0268</name>
</gene>
<evidence type="ECO:0000256" key="1">
    <source>
        <dbReference type="SAM" id="Phobius"/>
    </source>
</evidence>
<dbReference type="NCBIfam" id="TIGR01567">
    <property type="entry name" value="S_layer_rel_Mac"/>
    <property type="match status" value="2"/>
</dbReference>
<dbReference type="HOGENOM" id="CLU_006048_1_0_2"/>
<protein>
    <submittedName>
        <fullName evidence="4">Uncharacterized protein</fullName>
    </submittedName>
</protein>
<keyword evidence="5" id="KW-1185">Reference proteome</keyword>
<dbReference type="Gene3D" id="2.60.40.4190">
    <property type="match status" value="2"/>
</dbReference>
<evidence type="ECO:0000259" key="2">
    <source>
        <dbReference type="Pfam" id="PF07705"/>
    </source>
</evidence>
<proteinExistence type="predicted"/>
<feature type="domain" description="CARDB" evidence="2">
    <location>
        <begin position="756"/>
        <end position="833"/>
    </location>
</feature>
<dbReference type="InterPro" id="IPR006457">
    <property type="entry name" value="S_layer-rel_Mac"/>
</dbReference>
<accession>Q12Z53</accession>
<dbReference type="Pfam" id="PF07752">
    <property type="entry name" value="S-layer"/>
    <property type="match status" value="2"/>
</dbReference>
<dbReference type="Pfam" id="PF07705">
    <property type="entry name" value="CARDB"/>
    <property type="match status" value="1"/>
</dbReference>
<dbReference type="Proteomes" id="UP000001979">
    <property type="component" value="Chromosome"/>
</dbReference>
<feature type="domain" description="S-layer family duplication" evidence="3">
    <location>
        <begin position="314"/>
        <end position="563"/>
    </location>
</feature>
<dbReference type="EMBL" id="CP000300">
    <property type="protein sequence ID" value="ABE51273.1"/>
    <property type="molecule type" value="Genomic_DNA"/>
</dbReference>
<keyword evidence="1" id="KW-0812">Transmembrane</keyword>
<feature type="domain" description="S-layer family duplication" evidence="3">
    <location>
        <begin position="38"/>
        <end position="291"/>
    </location>
</feature>
<keyword evidence="1" id="KW-0472">Membrane</keyword>
<sequence>MKSIKHTKYMLIVLILFSLICTAASAQESTGNRIWDADENMTLEYTWTAQSYSGFYYDIDSGKSSETLTINLDSDSDRSIDDGDLVYSTKPIETDFEHNGWGSYQVIGFMAERYFAGYTDDSDFVRDDVSLISEGQLAKVLTDDDDKKSFFAGSSLVLEEGYKLSIVEVDMDGNKVLVSLTKDGKQVESAILTSRDDYVYEKDLGSAEDVPIIAVHFDEIFRGTETNAIFVRGIFQISDQYVEVDGGDDFGRMEVQTVSANEISMENNDDISLSRGKIISIMGKLKFIVADDDTLRFAPFLDLTAPGTYELRGTITEEENMTWTPLNFEGFYYNIDEGIGTESLEVVSLDGKTIEKGDLVYSTVAEEVSFEYGQWGKFRVVGFMAEKYFAGYPENRFTDDVSMLSEGQLSKVLIDNDKKSTVVAGSSLVLEEGYEIEIVEVDISGDKILVTLMKNGKKVDSEVIKSNADLVFEKDLGSAESVPIIVVHFEEIFRGTETNAVFMKGMFQISEKFVEVNNGDSYDKMEVKRINSQMIEMENDKSITLSRDKTIPIMGDISLKVADSDTIRYYPFVTYTTPPSRALTIEMPSVLVQGDSIDIKVTFRGATVSEALVEFDGKEVGLTSDEGMISYRPTRLGTFSVSAEKEEFASADKEVEVISTDDVTRKVAIEVTPFEVVYEGDTITISTIKAIGADPVAEAQILYDGVSIGNTSAKGTLSFKVIESGVHKITSQSEGLLDAEFNLEVIALEPEFELSNLIITPAEVGTGEAVTIMVDVMNTGTDEGDVNVQLNINGEVVDSKSVTLGVDEESTVEFTRTESEAGEYLVQIGIESGTYTVTRGIPSMGIFVSVLILVSAAFVAMRYRKEN</sequence>
<feature type="transmembrane region" description="Helical" evidence="1">
    <location>
        <begin position="841"/>
        <end position="861"/>
    </location>
</feature>
<dbReference type="InterPro" id="IPR013783">
    <property type="entry name" value="Ig-like_fold"/>
</dbReference>
<evidence type="ECO:0000313" key="5">
    <source>
        <dbReference type="Proteomes" id="UP000001979"/>
    </source>
</evidence>
<organism evidence="4 5">
    <name type="scientific">Methanococcoides burtonii (strain DSM 6242 / NBRC 107633 / OCM 468 / ACE-M)</name>
    <dbReference type="NCBI Taxonomy" id="259564"/>
    <lineage>
        <taxon>Archaea</taxon>
        <taxon>Methanobacteriati</taxon>
        <taxon>Methanobacteriota</taxon>
        <taxon>Stenosarchaea group</taxon>
        <taxon>Methanomicrobia</taxon>
        <taxon>Methanosarcinales</taxon>
        <taxon>Methanosarcinaceae</taxon>
        <taxon>Methanococcoides</taxon>
    </lineage>
</organism>
<dbReference type="KEGG" id="mbu:Mbur_0268"/>
<keyword evidence="1" id="KW-1133">Transmembrane helix</keyword>
<dbReference type="OrthoDB" id="240412at2157"/>
<dbReference type="RefSeq" id="WP_011498435.1">
    <property type="nucleotide sequence ID" value="NC_007955.1"/>
</dbReference>
<dbReference type="GeneID" id="3998763"/>
<evidence type="ECO:0000313" key="4">
    <source>
        <dbReference type="EMBL" id="ABE51273.1"/>
    </source>
</evidence>
<reference evidence="5" key="1">
    <citation type="journal article" date="2009" name="ISME J.">
        <title>The genome sequence of the psychrophilic archaeon, Methanococcoides burtonii: the role of genome evolution in cold adaptation.</title>
        <authorList>
            <person name="Allen M.A."/>
            <person name="Lauro F.M."/>
            <person name="Williams T.J."/>
            <person name="Burg D."/>
            <person name="Siddiqui K.S."/>
            <person name="De Francisci D."/>
            <person name="Chong K.W."/>
            <person name="Pilak O."/>
            <person name="Chew H.H."/>
            <person name="De Maere M.Z."/>
            <person name="Ting L."/>
            <person name="Katrib M."/>
            <person name="Ng C."/>
            <person name="Sowers K.R."/>
            <person name="Galperin M.Y."/>
            <person name="Anderson I.J."/>
            <person name="Ivanova N."/>
            <person name="Dalin E."/>
            <person name="Martinez M."/>
            <person name="Lapidus A."/>
            <person name="Hauser L."/>
            <person name="Land M."/>
            <person name="Thomas T."/>
            <person name="Cavicchioli R."/>
        </authorList>
    </citation>
    <scope>NUCLEOTIDE SEQUENCE [LARGE SCALE GENOMIC DNA]</scope>
    <source>
        <strain evidence="5">DSM 6242 / NBRC 107633 / OCM 468 / ACE-M</strain>
    </source>
</reference>
<name>Q12Z53_METBU</name>
<dbReference type="InterPro" id="IPR011635">
    <property type="entry name" value="CARDB"/>
</dbReference>